<dbReference type="AlphaFoldDB" id="A0A7W9U7T0"/>
<evidence type="ECO:0000313" key="2">
    <source>
        <dbReference type="Proteomes" id="UP000540787"/>
    </source>
</evidence>
<gene>
    <name evidence="1" type="ORF">HD842_000360</name>
</gene>
<dbReference type="RefSeq" id="WP_183550183.1">
    <property type="nucleotide sequence ID" value="NZ_JACHBX010000001.1"/>
</dbReference>
<protein>
    <submittedName>
        <fullName evidence="1">Uncharacterized protein</fullName>
    </submittedName>
</protein>
<proteinExistence type="predicted"/>
<name>A0A7W9U7T0_9BURK</name>
<dbReference type="Proteomes" id="UP000540787">
    <property type="component" value="Unassembled WGS sequence"/>
</dbReference>
<reference evidence="1 2" key="1">
    <citation type="submission" date="2020-08" db="EMBL/GenBank/DDBJ databases">
        <title>The Agave Microbiome: Exploring the role of microbial communities in plant adaptations to desert environments.</title>
        <authorList>
            <person name="Partida-Martinez L.P."/>
        </authorList>
    </citation>
    <scope>NUCLEOTIDE SEQUENCE [LARGE SCALE GENOMIC DNA]</scope>
    <source>
        <strain evidence="1 2">AT3.2</strain>
    </source>
</reference>
<accession>A0A7W9U7T0</accession>
<organism evidence="1 2">
    <name type="scientific">Massilia aurea</name>
    <dbReference type="NCBI Taxonomy" id="373040"/>
    <lineage>
        <taxon>Bacteria</taxon>
        <taxon>Pseudomonadati</taxon>
        <taxon>Pseudomonadota</taxon>
        <taxon>Betaproteobacteria</taxon>
        <taxon>Burkholderiales</taxon>
        <taxon>Oxalobacteraceae</taxon>
        <taxon>Telluria group</taxon>
        <taxon>Massilia</taxon>
    </lineage>
</organism>
<evidence type="ECO:0000313" key="1">
    <source>
        <dbReference type="EMBL" id="MBB6132249.1"/>
    </source>
</evidence>
<dbReference type="EMBL" id="JACHBX010000001">
    <property type="protein sequence ID" value="MBB6132249.1"/>
    <property type="molecule type" value="Genomic_DNA"/>
</dbReference>
<comment type="caution">
    <text evidence="1">The sequence shown here is derived from an EMBL/GenBank/DDBJ whole genome shotgun (WGS) entry which is preliminary data.</text>
</comment>
<keyword evidence="2" id="KW-1185">Reference proteome</keyword>
<sequence length="196" mass="22110">MRSTVLKQLIAVALFSSTSGLLFAQSLPRILHDPLLELGYEQAKIRFEPLPLQAIAGCDTLSDNEYSVGVHFVFAKASDNAGRIFYLLHGYEIRNNPEPPHSPKYSTGGHGLIVMVRGPECLIIDNDARETFRNPVFNDEYPQDIHQRLAIDFAARLSSAFGGKEKLRAQILKQRVDLDTLPNELRHTFRDLRLPK</sequence>